<keyword evidence="3" id="KW-1185">Reference proteome</keyword>
<dbReference type="Pfam" id="PF20243">
    <property type="entry name" value="MbnP"/>
    <property type="match status" value="1"/>
</dbReference>
<proteinExistence type="predicted"/>
<organism evidence="2 3">
    <name type="scientific">Teredinibacter turnerae (strain ATCC 39867 / T7901)</name>
    <dbReference type="NCBI Taxonomy" id="377629"/>
    <lineage>
        <taxon>Bacteria</taxon>
        <taxon>Pseudomonadati</taxon>
        <taxon>Pseudomonadota</taxon>
        <taxon>Gammaproteobacteria</taxon>
        <taxon>Cellvibrionales</taxon>
        <taxon>Cellvibrionaceae</taxon>
        <taxon>Teredinibacter</taxon>
    </lineage>
</organism>
<dbReference type="HOGENOM" id="CLU_741725_0_0_6"/>
<dbReference type="Proteomes" id="UP000009080">
    <property type="component" value="Chromosome"/>
</dbReference>
<accession>C5BJ01</accession>
<dbReference type="AlphaFoldDB" id="C5BJ01"/>
<dbReference type="NCBIfam" id="TIGR04052">
    <property type="entry name" value="MbnP_like_WxW"/>
    <property type="match status" value="1"/>
</dbReference>
<dbReference type="InterPro" id="IPR023977">
    <property type="entry name" value="MbnP-like"/>
</dbReference>
<sequence length="373" mass="40227">MSQRHEQRCKYRIPDPNALIHDISHYLEAPMPTPIRRSYLILLLSLTLNGCGGSDSSETHTSAPSPTPAPSVQSFTLNFAPTANGAPVNCSNIVTGLGPNESYSVNIMDWRFYISDLAFYDTAGNRLPVYLDDNSFQLNESTGSVALIDFTDRSTGLCSDAQEGTARTNTKITGTYTGDVANVGFRVGVPQALMKATIASTDDVNDAPSPLGELYWSWASGYRHFVLNFAAMDSAHTDMVENSGFHIGSRDCGTQGGKALSDRETCGLINNPEVYLPGFDLENNLVTVDLAALLSNVRESDFLSDSWEDYGDDESLCLDSRRNGNSCVTAQSFGIQCHSGATQAACVSLFPNFGLNLTTGTADSESNIVFGKQ</sequence>
<reference evidence="2 3" key="1">
    <citation type="journal article" date="2009" name="PLoS ONE">
        <title>The complete genome of Teredinibacter turnerae T7901: an intracellular endosymbiont of marine wood-boring bivalves (shipworms).</title>
        <authorList>
            <person name="Yang J.C."/>
            <person name="Madupu R."/>
            <person name="Durkin A.S."/>
            <person name="Ekborg N.A."/>
            <person name="Pedamallu C.S."/>
            <person name="Hostetler J.B."/>
            <person name="Radune D."/>
            <person name="Toms B.S."/>
            <person name="Henrissat B."/>
            <person name="Coutinho P.M."/>
            <person name="Schwarz S."/>
            <person name="Field L."/>
            <person name="Trindade-Silva A.E."/>
            <person name="Soares C.A.G."/>
            <person name="Elshahawi S."/>
            <person name="Hanora A."/>
            <person name="Schmidt E.W."/>
            <person name="Haygood M.G."/>
            <person name="Posfai J."/>
            <person name="Benner J."/>
            <person name="Madinger C."/>
            <person name="Nove J."/>
            <person name="Anton B."/>
            <person name="Chaudhary K."/>
            <person name="Foster J."/>
            <person name="Holman A."/>
            <person name="Kumar S."/>
            <person name="Lessard P.A."/>
            <person name="Luyten Y.A."/>
            <person name="Slatko B."/>
            <person name="Wood N."/>
            <person name="Wu B."/>
            <person name="Teplitski M."/>
            <person name="Mougous J.D."/>
            <person name="Ward N."/>
            <person name="Eisen J.A."/>
            <person name="Badger J.H."/>
            <person name="Distel D.L."/>
        </authorList>
    </citation>
    <scope>NUCLEOTIDE SEQUENCE [LARGE SCALE GENOMIC DNA]</scope>
    <source>
        <strain evidence="3">ATCC 39867 / T7901</strain>
    </source>
</reference>
<gene>
    <name evidence="2" type="ordered locus">TERTU_4401</name>
</gene>
<dbReference type="EMBL" id="CP001614">
    <property type="protein sequence ID" value="ACR10997.1"/>
    <property type="molecule type" value="Genomic_DNA"/>
</dbReference>
<dbReference type="STRING" id="377629.TERTU_4401"/>
<feature type="domain" description="Copper-binding protein MbnP-like" evidence="1">
    <location>
        <begin position="73"/>
        <end position="298"/>
    </location>
</feature>
<name>C5BJ01_TERTT</name>
<dbReference type="InterPro" id="IPR046863">
    <property type="entry name" value="MbnP-like_dom"/>
</dbReference>
<evidence type="ECO:0000259" key="1">
    <source>
        <dbReference type="Pfam" id="PF20243"/>
    </source>
</evidence>
<dbReference type="KEGG" id="ttu:TERTU_4401"/>
<protein>
    <recommendedName>
        <fullName evidence="1">Copper-binding protein MbnP-like domain-containing protein</fullName>
    </recommendedName>
</protein>
<dbReference type="eggNOG" id="ENOG5030DUI">
    <property type="taxonomic scope" value="Bacteria"/>
</dbReference>
<evidence type="ECO:0000313" key="3">
    <source>
        <dbReference type="Proteomes" id="UP000009080"/>
    </source>
</evidence>
<evidence type="ECO:0000313" key="2">
    <source>
        <dbReference type="EMBL" id="ACR10997.1"/>
    </source>
</evidence>